<accession>A0A2P6PTI7</accession>
<proteinExistence type="predicted"/>
<dbReference type="AlphaFoldDB" id="A0A2P6PTI7"/>
<evidence type="ECO:0000313" key="2">
    <source>
        <dbReference type="EMBL" id="PRQ25245.1"/>
    </source>
</evidence>
<gene>
    <name evidence="2" type="ORF">RchiOBHm_Chr6g0281481</name>
</gene>
<comment type="caution">
    <text evidence="2">The sequence shown here is derived from an EMBL/GenBank/DDBJ whole genome shotgun (WGS) entry which is preliminary data.</text>
</comment>
<feature type="region of interest" description="Disordered" evidence="1">
    <location>
        <begin position="46"/>
        <end position="95"/>
    </location>
</feature>
<feature type="compositionally biased region" description="Polar residues" evidence="1">
    <location>
        <begin position="46"/>
        <end position="61"/>
    </location>
</feature>
<sequence>MPSHNTNDLIQKITEEVTEKVKEAFTRKMQDQLDMLQARINFLESNEGQNRNPCGQVQDATSGHEVRRESIGEGVHPHSTSNQEIDHAPVLTKPL</sequence>
<evidence type="ECO:0000256" key="1">
    <source>
        <dbReference type="SAM" id="MobiDB-lite"/>
    </source>
</evidence>
<dbReference type="Gramene" id="PRQ25245">
    <property type="protein sequence ID" value="PRQ25245"/>
    <property type="gene ID" value="RchiOBHm_Chr6g0281481"/>
</dbReference>
<dbReference type="EMBL" id="PDCK01000044">
    <property type="protein sequence ID" value="PRQ25245.1"/>
    <property type="molecule type" value="Genomic_DNA"/>
</dbReference>
<evidence type="ECO:0000313" key="3">
    <source>
        <dbReference type="Proteomes" id="UP000238479"/>
    </source>
</evidence>
<dbReference type="Proteomes" id="UP000238479">
    <property type="component" value="Chromosome 6"/>
</dbReference>
<feature type="compositionally biased region" description="Basic and acidic residues" evidence="1">
    <location>
        <begin position="62"/>
        <end position="71"/>
    </location>
</feature>
<keyword evidence="3" id="KW-1185">Reference proteome</keyword>
<reference evidence="2 3" key="1">
    <citation type="journal article" date="2018" name="Nat. Genet.">
        <title>The Rosa genome provides new insights in the design of modern roses.</title>
        <authorList>
            <person name="Bendahmane M."/>
        </authorList>
    </citation>
    <scope>NUCLEOTIDE SEQUENCE [LARGE SCALE GENOMIC DNA]</scope>
    <source>
        <strain evidence="3">cv. Old Blush</strain>
    </source>
</reference>
<organism evidence="2 3">
    <name type="scientific">Rosa chinensis</name>
    <name type="common">China rose</name>
    <dbReference type="NCBI Taxonomy" id="74649"/>
    <lineage>
        <taxon>Eukaryota</taxon>
        <taxon>Viridiplantae</taxon>
        <taxon>Streptophyta</taxon>
        <taxon>Embryophyta</taxon>
        <taxon>Tracheophyta</taxon>
        <taxon>Spermatophyta</taxon>
        <taxon>Magnoliopsida</taxon>
        <taxon>eudicotyledons</taxon>
        <taxon>Gunneridae</taxon>
        <taxon>Pentapetalae</taxon>
        <taxon>rosids</taxon>
        <taxon>fabids</taxon>
        <taxon>Rosales</taxon>
        <taxon>Rosaceae</taxon>
        <taxon>Rosoideae</taxon>
        <taxon>Rosoideae incertae sedis</taxon>
        <taxon>Rosa</taxon>
    </lineage>
</organism>
<protein>
    <submittedName>
        <fullName evidence="2">Uncharacterized protein</fullName>
    </submittedName>
</protein>
<name>A0A2P6PTI7_ROSCH</name>